<feature type="compositionally biased region" description="Basic and acidic residues" evidence="8">
    <location>
        <begin position="130"/>
        <end position="147"/>
    </location>
</feature>
<dbReference type="CDD" id="cd09141">
    <property type="entry name" value="PLDc_vPLD1_2_yPLD_like_2"/>
    <property type="match status" value="1"/>
</dbReference>
<feature type="region of interest" description="Disordered" evidence="8">
    <location>
        <begin position="1394"/>
        <end position="1418"/>
    </location>
</feature>
<keyword evidence="12" id="KW-1185">Reference proteome</keyword>
<keyword evidence="6" id="KW-0443">Lipid metabolism</keyword>
<dbReference type="GO" id="GO:0009395">
    <property type="term" value="P:phospholipid catabolic process"/>
    <property type="evidence" value="ECO:0007669"/>
    <property type="project" value="TreeGrafter"/>
</dbReference>
<gene>
    <name evidence="11" type="ORF">LPJ53_004147</name>
</gene>
<dbReference type="GO" id="GO:0035091">
    <property type="term" value="F:phosphatidylinositol binding"/>
    <property type="evidence" value="ECO:0007669"/>
    <property type="project" value="InterPro"/>
</dbReference>
<keyword evidence="3" id="KW-0677">Repeat</keyword>
<feature type="compositionally biased region" description="Gly residues" evidence="8">
    <location>
        <begin position="1261"/>
        <end position="1272"/>
    </location>
</feature>
<feature type="region of interest" description="Disordered" evidence="8">
    <location>
        <begin position="1458"/>
        <end position="1528"/>
    </location>
</feature>
<dbReference type="GO" id="GO:0006654">
    <property type="term" value="P:phosphatidic acid biosynthetic process"/>
    <property type="evidence" value="ECO:0007669"/>
    <property type="project" value="InterPro"/>
</dbReference>
<comment type="catalytic activity">
    <reaction evidence="1 7">
        <text>a 1,2-diacyl-sn-glycero-3-phosphocholine + H2O = a 1,2-diacyl-sn-glycero-3-phosphate + choline + H(+)</text>
        <dbReference type="Rhea" id="RHEA:14445"/>
        <dbReference type="ChEBI" id="CHEBI:15354"/>
        <dbReference type="ChEBI" id="CHEBI:15377"/>
        <dbReference type="ChEBI" id="CHEBI:15378"/>
        <dbReference type="ChEBI" id="CHEBI:57643"/>
        <dbReference type="ChEBI" id="CHEBI:58608"/>
        <dbReference type="EC" id="3.1.4.4"/>
    </reaction>
</comment>
<sequence length="1829" mass="204997">MVYIEQEPEDSSALGPQSAASRPTHATASQQHLPFPPNTDLPAIHRSQTTGQKLAATGSVPFNRSSTDGPPAAANGNANGNTSTSDGLLAPPSNPHRQSYAHRRSVSGWDRLFENMSQRAENNADEDEHDHEHEHEHGGGHDHEKDLKNVSHEDTADIDNNQLELRVPGIGEESLAHGDVQYVYEYGSDDNRQHHIDHPATNGFKGANGVRGRSDTGISSAASALQYYPGSHTSTTALAPSYVLPEIRDSVVIGSNGIKAKAARAHDKAERASERIHQHHQQAESPLLTRFFHRNSRDSENDNEDDDEDGDGDGNEDGERDADDEEYGGAGAVSGDENAVKRKKMADLKHKLRRAVIKASVITTRKPRQMKSAMPYSMFPFLQDAMFVPMFHFMRDEHGHRAPPVIFDAIRLNVLLTGAIPQVEEDHHFVVRIELQYGDVKWVISRRLNDFLSLHTVLTLRKFQGRVAQLPPFPQQISYAIDKARSFNIGHGHRAGTEQRMFQATTGRRQALESYLIKLLRALNMRPALELCTFLELSSVSIMKDVGWKGKEGNLDRRVEHTTGMWCTPRDLRRWSRQWVLVRDSFIAFCNHISDPYPSDVLFADPQFDIKFRKKTGHNPLFPYRITISNQYRRIQLRSDSERVINEWRQSIEDMKKNSAWAEPHRFDSFAPIRDSSRVIWFVDGDDYFYAVSEALEKATDCIYIEDWWLSPELHLRRPYHLNEEYRLDRLLKRKAEEGVKIYVVVYKEVTVSLTINSAYTKRKLQSLHKNIIVQRHPDHLAGGTMFWAHHEKMVIVDNTFAFIGGLDLCWGRYDTHGHRLADYFLPYKGQPFAHLQNFFGQDYNNARIHDFANVNEYEDTLIDRRTTARMPWHDVHMAMIGQPARDVARHFIQRWNFIKSSKGMNKTHMPFLMPKGEYSATRNDFQYRGTCRTQVLRSSAEWSMGITKESSIHTAYCEMIRNAKHFIYIENQFFISNAREDAGYTIKNRIAEAIVDRIKRAHRHGEKFRIIVLMPLMPAFEGDVNAAGAATLKLVMHWQYQTICRGDHSIAAQLSKEGIDMHQYIRFFGLRTYDVIRRVADGAVKQDITAISGNAPQEAPGFDAMLKEKGVIGIDHTHVPQPQSQSQPPDETQAAEHNKIELPTPTPLGEVERAASFPAHVGTSLSFSESAHPSARTGEYSFQRPDEAFAEDAYPMQNNPVRLSQELSRMSQEYGSSGSQQQAQQQQQQQQQGRPGMIGRHSFSLRRNPLSRQRSSFSGGLRGFLSGGGDRSGAVSDASSDTSSSSSSSPSSSDMEYDARLRSGYTPRRIDHEGRRNTALRYLVRGTEHIKQYGRPKKHRGGGRRVEGTGQKLHKKMHKYGLGGDHCHRDSVSEFSGSQVQLDMEDVENYVHPKRAQDRKSSEAGFLGGQADGSRGKAAGAAGAASAASGAATTTAEPVVLPEFTGAEYLRERQRLDAKGETPSPPLESSSASSSALSPKPAGGASLSRPVGRVGGRNSIAYTPRRESSSQAAAAAAAAPVNGASYPPLPRTGPQIMEHEVFGGSKADGEQARKLSARRPPPLQAQTTAPASLAMFEPPVSAQPPKTATGDMSELVYVEPEVVDQVVSELVYIHCKLMIVDDRYVIMGSANINDRSMVGNRDSEIAMIVEDTEPVRTQMDGRAYQAAKFAHSLRMQLCQEHCGLLESVDQTRYVAEMFAGKPPVDLNRTESETQEARRARRVLEDPLSTEFMDFWWDTATTNEGIFRDVFRCVPDDTIENFEQYKRFIPGHEVPYGHALPSRSTGETLEVLKNVRGHLVPIPLNFLKNENLGAKLGDKEILVPVEVFT</sequence>
<evidence type="ECO:0000256" key="5">
    <source>
        <dbReference type="ARBA" id="ARBA00022963"/>
    </source>
</evidence>
<dbReference type="Pfam" id="PF13091">
    <property type="entry name" value="PLDc_2"/>
    <property type="match status" value="1"/>
</dbReference>
<dbReference type="InterPro" id="IPR036871">
    <property type="entry name" value="PX_dom_sf"/>
</dbReference>
<comment type="similarity">
    <text evidence="2 7">Belongs to the phospholipase D family.</text>
</comment>
<dbReference type="InterPro" id="IPR016555">
    <property type="entry name" value="PLipase_D_euk"/>
</dbReference>
<feature type="region of interest" description="Disordered" evidence="8">
    <location>
        <begin position="1209"/>
        <end position="1299"/>
    </location>
</feature>
<dbReference type="SMART" id="SM00312">
    <property type="entry name" value="PX"/>
    <property type="match status" value="1"/>
</dbReference>
<reference evidence="11" key="1">
    <citation type="submission" date="2022-07" db="EMBL/GenBank/DDBJ databases">
        <title>Phylogenomic reconstructions and comparative analyses of Kickxellomycotina fungi.</title>
        <authorList>
            <person name="Reynolds N.K."/>
            <person name="Stajich J.E."/>
            <person name="Barry K."/>
            <person name="Grigoriev I.V."/>
            <person name="Crous P."/>
            <person name="Smith M.E."/>
        </authorList>
    </citation>
    <scope>NUCLEOTIDE SEQUENCE</scope>
    <source>
        <strain evidence="11">NBRC 32514</strain>
    </source>
</reference>
<dbReference type="EMBL" id="JANBOJ010000180">
    <property type="protein sequence ID" value="KAJ1721323.1"/>
    <property type="molecule type" value="Genomic_DNA"/>
</dbReference>
<feature type="region of interest" description="Disordered" evidence="8">
    <location>
        <begin position="263"/>
        <end position="341"/>
    </location>
</feature>
<evidence type="ECO:0000256" key="6">
    <source>
        <dbReference type="ARBA" id="ARBA00023098"/>
    </source>
</evidence>
<feature type="region of interest" description="Disordered" evidence="8">
    <location>
        <begin position="1547"/>
        <end position="1566"/>
    </location>
</feature>
<feature type="domain" description="PLD phosphodiesterase" evidence="9">
    <location>
        <begin position="1610"/>
        <end position="1637"/>
    </location>
</feature>
<dbReference type="SUPFAM" id="SSF64268">
    <property type="entry name" value="PX domain"/>
    <property type="match status" value="1"/>
</dbReference>
<dbReference type="OrthoDB" id="14911at2759"/>
<dbReference type="SUPFAM" id="SSF56024">
    <property type="entry name" value="Phospholipase D/nuclease"/>
    <property type="match status" value="2"/>
</dbReference>
<dbReference type="EC" id="3.1.4.4" evidence="7"/>
<feature type="compositionally biased region" description="Acidic residues" evidence="8">
    <location>
        <begin position="1"/>
        <end position="10"/>
    </location>
</feature>
<dbReference type="SMART" id="SM00155">
    <property type="entry name" value="PLDc"/>
    <property type="match status" value="2"/>
</dbReference>
<dbReference type="InterPro" id="IPR015679">
    <property type="entry name" value="PLipase_D_fam"/>
</dbReference>
<keyword evidence="5 7" id="KW-0442">Lipid degradation</keyword>
<proteinExistence type="inferred from homology"/>
<dbReference type="PROSITE" id="PS50195">
    <property type="entry name" value="PX"/>
    <property type="match status" value="1"/>
</dbReference>
<feature type="compositionally biased region" description="Acidic residues" evidence="8">
    <location>
        <begin position="301"/>
        <end position="327"/>
    </location>
</feature>
<dbReference type="InterPro" id="IPR001683">
    <property type="entry name" value="PX_dom"/>
</dbReference>
<name>A0A9W7XZ62_9FUNG</name>
<dbReference type="PANTHER" id="PTHR18896:SF76">
    <property type="entry name" value="PHOSPHOLIPASE"/>
    <property type="match status" value="1"/>
</dbReference>
<feature type="compositionally biased region" description="Basic and acidic residues" evidence="8">
    <location>
        <begin position="264"/>
        <end position="276"/>
    </location>
</feature>
<feature type="compositionally biased region" description="Low complexity" evidence="8">
    <location>
        <begin position="1121"/>
        <end position="1130"/>
    </location>
</feature>
<feature type="region of interest" description="Disordered" evidence="8">
    <location>
        <begin position="1"/>
        <end position="102"/>
    </location>
</feature>
<dbReference type="Proteomes" id="UP001149813">
    <property type="component" value="Unassembled WGS sequence"/>
</dbReference>
<dbReference type="InterPro" id="IPR001736">
    <property type="entry name" value="PLipase_D/transphosphatidylase"/>
</dbReference>
<feature type="domain" description="PLD phosphodiesterase" evidence="9">
    <location>
        <begin position="786"/>
        <end position="813"/>
    </location>
</feature>
<accession>A0A9W7XZ62</accession>
<dbReference type="Gene3D" id="3.30.1520.10">
    <property type="entry name" value="Phox-like domain"/>
    <property type="match status" value="1"/>
</dbReference>
<feature type="compositionally biased region" description="Low complexity" evidence="8">
    <location>
        <begin position="1251"/>
        <end position="1260"/>
    </location>
</feature>
<dbReference type="Pfam" id="PF00614">
    <property type="entry name" value="PLDc"/>
    <property type="match status" value="1"/>
</dbReference>
<dbReference type="CDD" id="cd09138">
    <property type="entry name" value="PLDc_vPLD1_2_yPLD_like_1"/>
    <property type="match status" value="1"/>
</dbReference>
<dbReference type="GO" id="GO:0004630">
    <property type="term" value="F:phospholipase D activity"/>
    <property type="evidence" value="ECO:0007669"/>
    <property type="project" value="UniProtKB-UniRule"/>
</dbReference>
<evidence type="ECO:0000259" key="9">
    <source>
        <dbReference type="PROSITE" id="PS50035"/>
    </source>
</evidence>
<dbReference type="PROSITE" id="PS50035">
    <property type="entry name" value="PLD"/>
    <property type="match status" value="2"/>
</dbReference>
<evidence type="ECO:0000256" key="2">
    <source>
        <dbReference type="ARBA" id="ARBA00008664"/>
    </source>
</evidence>
<keyword evidence="4 7" id="KW-0378">Hydrolase</keyword>
<feature type="compositionally biased region" description="Low complexity" evidence="8">
    <location>
        <begin position="1221"/>
        <end position="1233"/>
    </location>
</feature>
<evidence type="ECO:0000256" key="3">
    <source>
        <dbReference type="ARBA" id="ARBA00022737"/>
    </source>
</evidence>
<feature type="compositionally biased region" description="Low complexity" evidence="8">
    <location>
        <begin position="1273"/>
        <end position="1295"/>
    </location>
</feature>
<feature type="compositionally biased region" description="Low complexity" evidence="8">
    <location>
        <begin position="1468"/>
        <end position="1487"/>
    </location>
</feature>
<feature type="compositionally biased region" description="Polar residues" evidence="8">
    <location>
        <begin position="14"/>
        <end position="32"/>
    </location>
</feature>
<feature type="region of interest" description="Disordered" evidence="8">
    <location>
        <begin position="1333"/>
        <end position="1354"/>
    </location>
</feature>
<feature type="compositionally biased region" description="Polar residues" evidence="8">
    <location>
        <begin position="1209"/>
        <end position="1220"/>
    </location>
</feature>
<feature type="domain" description="PX" evidence="10">
    <location>
        <begin position="409"/>
        <end position="542"/>
    </location>
</feature>
<dbReference type="PIRSF" id="PIRSF009376">
    <property type="entry name" value="Phospholipase_D_euk"/>
    <property type="match status" value="1"/>
</dbReference>
<feature type="region of interest" description="Disordered" evidence="8">
    <location>
        <begin position="1117"/>
        <end position="1137"/>
    </location>
</feature>
<feature type="compositionally biased region" description="Low complexity" evidence="8">
    <location>
        <begin position="68"/>
        <end position="87"/>
    </location>
</feature>
<dbReference type="InterPro" id="IPR025202">
    <property type="entry name" value="PLD-like_dom"/>
</dbReference>
<feature type="compositionally biased region" description="Basic residues" evidence="8">
    <location>
        <begin position="1333"/>
        <end position="1344"/>
    </location>
</feature>
<evidence type="ECO:0000256" key="7">
    <source>
        <dbReference type="PIRNR" id="PIRNR009376"/>
    </source>
</evidence>
<evidence type="ECO:0000313" key="11">
    <source>
        <dbReference type="EMBL" id="KAJ1721323.1"/>
    </source>
</evidence>
<organism evidence="11 12">
    <name type="scientific">Coemansia erecta</name>
    <dbReference type="NCBI Taxonomy" id="147472"/>
    <lineage>
        <taxon>Eukaryota</taxon>
        <taxon>Fungi</taxon>
        <taxon>Fungi incertae sedis</taxon>
        <taxon>Zoopagomycota</taxon>
        <taxon>Kickxellomycotina</taxon>
        <taxon>Kickxellomycetes</taxon>
        <taxon>Kickxellales</taxon>
        <taxon>Kickxellaceae</taxon>
        <taxon>Coemansia</taxon>
    </lineage>
</organism>
<evidence type="ECO:0000256" key="4">
    <source>
        <dbReference type="ARBA" id="ARBA00022801"/>
    </source>
</evidence>
<dbReference type="GO" id="GO:0035556">
    <property type="term" value="P:intracellular signal transduction"/>
    <property type="evidence" value="ECO:0007669"/>
    <property type="project" value="InterPro"/>
</dbReference>
<dbReference type="SUPFAM" id="SSF50729">
    <property type="entry name" value="PH domain-like"/>
    <property type="match status" value="1"/>
</dbReference>
<evidence type="ECO:0000256" key="8">
    <source>
        <dbReference type="SAM" id="MobiDB-lite"/>
    </source>
</evidence>
<dbReference type="Gene3D" id="3.30.870.10">
    <property type="entry name" value="Endonuclease Chain A"/>
    <property type="match status" value="4"/>
</dbReference>
<feature type="region of interest" description="Disordered" evidence="8">
    <location>
        <begin position="120"/>
        <end position="147"/>
    </location>
</feature>
<protein>
    <recommendedName>
        <fullName evidence="7">Phospholipase</fullName>
        <ecNumber evidence="7">3.1.4.4</ecNumber>
    </recommendedName>
</protein>
<feature type="compositionally biased region" description="Basic and acidic residues" evidence="8">
    <location>
        <begin position="1394"/>
        <end position="1403"/>
    </location>
</feature>
<dbReference type="PANTHER" id="PTHR18896">
    <property type="entry name" value="PHOSPHOLIPASE D"/>
    <property type="match status" value="1"/>
</dbReference>
<evidence type="ECO:0000259" key="10">
    <source>
        <dbReference type="PROSITE" id="PS50195"/>
    </source>
</evidence>
<evidence type="ECO:0000313" key="12">
    <source>
        <dbReference type="Proteomes" id="UP001149813"/>
    </source>
</evidence>
<dbReference type="Pfam" id="PF00787">
    <property type="entry name" value="PX"/>
    <property type="match status" value="1"/>
</dbReference>
<evidence type="ECO:0000256" key="1">
    <source>
        <dbReference type="ARBA" id="ARBA00000798"/>
    </source>
</evidence>
<comment type="caution">
    <text evidence="11">The sequence shown here is derived from an EMBL/GenBank/DDBJ whole genome shotgun (WGS) entry which is preliminary data.</text>
</comment>